<dbReference type="InterPro" id="IPR036390">
    <property type="entry name" value="WH_DNA-bd_sf"/>
</dbReference>
<sequence>MQNDKPATKYAVPALDKGLDILEYLAAQGIPRSQSEIAQGLGRSPNEIFRVLVGLEARGYLLRDDTSGRYRMSFKLYNLSRSISPIDQMRQCALPYMEDLAVKIGQSCYLCMLYQSQTMVIVQARSHSPIFLNITEGSLFPTRTSTSGKMLLANSNDAVRDMLLEHDAEFSAFNAQQRKDVLSELVEIKNSGILQQHNALIDGVTDVAVLVGEPEGQVIASLAVSSLNSHLSKPLDQASLLTQLSATAKIITLQLGC</sequence>
<keyword evidence="1" id="KW-0805">Transcription regulation</keyword>
<dbReference type="PROSITE" id="PS51078">
    <property type="entry name" value="ICLR_ED"/>
    <property type="match status" value="1"/>
</dbReference>
<dbReference type="STRING" id="1129793.GPLA_3707"/>
<evidence type="ECO:0000259" key="4">
    <source>
        <dbReference type="PROSITE" id="PS51077"/>
    </source>
</evidence>
<evidence type="ECO:0000256" key="3">
    <source>
        <dbReference type="ARBA" id="ARBA00023163"/>
    </source>
</evidence>
<keyword evidence="7" id="KW-1185">Reference proteome</keyword>
<dbReference type="PANTHER" id="PTHR30136">
    <property type="entry name" value="HELIX-TURN-HELIX TRANSCRIPTIONAL REGULATOR, ICLR FAMILY"/>
    <property type="match status" value="1"/>
</dbReference>
<dbReference type="PROSITE" id="PS51077">
    <property type="entry name" value="HTH_ICLR"/>
    <property type="match status" value="1"/>
</dbReference>
<dbReference type="InterPro" id="IPR036388">
    <property type="entry name" value="WH-like_DNA-bd_sf"/>
</dbReference>
<dbReference type="PANTHER" id="PTHR30136:SF7">
    <property type="entry name" value="HTH-TYPE TRANSCRIPTIONAL REGULATOR KDGR-RELATED"/>
    <property type="match status" value="1"/>
</dbReference>
<keyword evidence="3" id="KW-0804">Transcription</keyword>
<evidence type="ECO:0000313" key="6">
    <source>
        <dbReference type="EMBL" id="GAC34592.1"/>
    </source>
</evidence>
<protein>
    <submittedName>
        <fullName evidence="6">IclR family transcriptional regulator</fullName>
    </submittedName>
</protein>
<accession>K6ZWH8</accession>
<dbReference type="SUPFAM" id="SSF46785">
    <property type="entry name" value="Winged helix' DNA-binding domain"/>
    <property type="match status" value="1"/>
</dbReference>
<dbReference type="GO" id="GO:0045892">
    <property type="term" value="P:negative regulation of DNA-templated transcription"/>
    <property type="evidence" value="ECO:0007669"/>
    <property type="project" value="TreeGrafter"/>
</dbReference>
<evidence type="ECO:0000256" key="2">
    <source>
        <dbReference type="ARBA" id="ARBA00023125"/>
    </source>
</evidence>
<organism evidence="6 7">
    <name type="scientific">Paraglaciecola polaris LMG 21857</name>
    <dbReference type="NCBI Taxonomy" id="1129793"/>
    <lineage>
        <taxon>Bacteria</taxon>
        <taxon>Pseudomonadati</taxon>
        <taxon>Pseudomonadota</taxon>
        <taxon>Gammaproteobacteria</taxon>
        <taxon>Alteromonadales</taxon>
        <taxon>Alteromonadaceae</taxon>
        <taxon>Paraglaciecola</taxon>
    </lineage>
</organism>
<dbReference type="InterPro" id="IPR029016">
    <property type="entry name" value="GAF-like_dom_sf"/>
</dbReference>
<gene>
    <name evidence="6" type="ORF">GPLA_3707</name>
</gene>
<dbReference type="SMART" id="SM00346">
    <property type="entry name" value="HTH_ICLR"/>
    <property type="match status" value="1"/>
</dbReference>
<comment type="caution">
    <text evidence="6">The sequence shown here is derived from an EMBL/GenBank/DDBJ whole genome shotgun (WGS) entry which is preliminary data.</text>
</comment>
<evidence type="ECO:0000313" key="7">
    <source>
        <dbReference type="Proteomes" id="UP000006322"/>
    </source>
</evidence>
<dbReference type="RefSeq" id="WP_007106357.1">
    <property type="nucleotide sequence ID" value="NZ_BAER01000113.1"/>
</dbReference>
<dbReference type="Gene3D" id="1.10.10.10">
    <property type="entry name" value="Winged helix-like DNA-binding domain superfamily/Winged helix DNA-binding domain"/>
    <property type="match status" value="1"/>
</dbReference>
<dbReference type="Pfam" id="PF01614">
    <property type="entry name" value="IclR_C"/>
    <property type="match status" value="1"/>
</dbReference>
<evidence type="ECO:0000256" key="1">
    <source>
        <dbReference type="ARBA" id="ARBA00023015"/>
    </source>
</evidence>
<dbReference type="Proteomes" id="UP000006322">
    <property type="component" value="Unassembled WGS sequence"/>
</dbReference>
<feature type="domain" description="IclR-ED" evidence="5">
    <location>
        <begin position="75"/>
        <end position="257"/>
    </location>
</feature>
<dbReference type="GO" id="GO:0003700">
    <property type="term" value="F:DNA-binding transcription factor activity"/>
    <property type="evidence" value="ECO:0007669"/>
    <property type="project" value="TreeGrafter"/>
</dbReference>
<dbReference type="OrthoDB" id="9807558at2"/>
<dbReference type="GO" id="GO:0003677">
    <property type="term" value="F:DNA binding"/>
    <property type="evidence" value="ECO:0007669"/>
    <property type="project" value="UniProtKB-KW"/>
</dbReference>
<dbReference type="InterPro" id="IPR014757">
    <property type="entry name" value="Tscrpt_reg_IclR_C"/>
</dbReference>
<name>K6ZWH8_9ALTE</name>
<dbReference type="Gene3D" id="3.30.450.40">
    <property type="match status" value="1"/>
</dbReference>
<feature type="domain" description="HTH iclR-type" evidence="4">
    <location>
        <begin position="12"/>
        <end position="74"/>
    </location>
</feature>
<evidence type="ECO:0000259" key="5">
    <source>
        <dbReference type="PROSITE" id="PS51078"/>
    </source>
</evidence>
<dbReference type="Pfam" id="PF09339">
    <property type="entry name" value="HTH_IclR"/>
    <property type="match status" value="1"/>
</dbReference>
<dbReference type="AlphaFoldDB" id="K6ZWH8"/>
<dbReference type="SUPFAM" id="SSF55781">
    <property type="entry name" value="GAF domain-like"/>
    <property type="match status" value="1"/>
</dbReference>
<dbReference type="EMBL" id="BAER01000113">
    <property type="protein sequence ID" value="GAC34592.1"/>
    <property type="molecule type" value="Genomic_DNA"/>
</dbReference>
<reference evidence="7" key="1">
    <citation type="journal article" date="2014" name="Environ. Microbiol.">
        <title>Comparative genomics of the marine bacterial genus Glaciecola reveals the high degree of genomic diversity and genomic characteristic for cold adaptation.</title>
        <authorList>
            <person name="Qin Q.L."/>
            <person name="Xie B.B."/>
            <person name="Yu Y."/>
            <person name="Shu Y.L."/>
            <person name="Rong J.C."/>
            <person name="Zhang Y.J."/>
            <person name="Zhao D.L."/>
            <person name="Chen X.L."/>
            <person name="Zhang X.Y."/>
            <person name="Chen B."/>
            <person name="Zhou B.C."/>
            <person name="Zhang Y.Z."/>
        </authorList>
    </citation>
    <scope>NUCLEOTIDE SEQUENCE [LARGE SCALE GENOMIC DNA]</scope>
    <source>
        <strain evidence="7">LMG 21857</strain>
    </source>
</reference>
<dbReference type="InterPro" id="IPR050707">
    <property type="entry name" value="HTH_MetabolicPath_Reg"/>
</dbReference>
<proteinExistence type="predicted"/>
<keyword evidence="2" id="KW-0238">DNA-binding</keyword>
<dbReference type="InterPro" id="IPR005471">
    <property type="entry name" value="Tscrpt_reg_IclR_N"/>
</dbReference>